<reference evidence="1 2" key="1">
    <citation type="submission" date="2016-02" db="EMBL/GenBank/DDBJ databases">
        <title>Secondary metabolites in Legionella.</title>
        <authorList>
            <person name="Tobias N.J."/>
            <person name="Bode H.B."/>
        </authorList>
    </citation>
    <scope>NUCLEOTIDE SEQUENCE [LARGE SCALE GENOMIC DNA]</scope>
    <source>
        <strain evidence="1 2">DSM 19216</strain>
    </source>
</reference>
<keyword evidence="2" id="KW-1185">Reference proteome</keyword>
<evidence type="ECO:0000313" key="2">
    <source>
        <dbReference type="Proteomes" id="UP000095229"/>
    </source>
</evidence>
<proteinExistence type="predicted"/>
<protein>
    <submittedName>
        <fullName evidence="1">Uncharacterized protein</fullName>
    </submittedName>
</protein>
<accession>A0A1E5JL26</accession>
<name>A0A1E5JL26_9GAMM</name>
<evidence type="ECO:0000313" key="1">
    <source>
        <dbReference type="EMBL" id="OEH45256.1"/>
    </source>
</evidence>
<dbReference type="AlphaFoldDB" id="A0A1E5JL26"/>
<organism evidence="1 2">
    <name type="scientific">Legionella parisiensis</name>
    <dbReference type="NCBI Taxonomy" id="45071"/>
    <lineage>
        <taxon>Bacteria</taxon>
        <taxon>Pseudomonadati</taxon>
        <taxon>Pseudomonadota</taxon>
        <taxon>Gammaproteobacteria</taxon>
        <taxon>Legionellales</taxon>
        <taxon>Legionellaceae</taxon>
        <taxon>Legionella</taxon>
    </lineage>
</organism>
<dbReference type="RefSeq" id="WP_240489567.1">
    <property type="nucleotide sequence ID" value="NZ_LSOG01000104.1"/>
</dbReference>
<gene>
    <name evidence="1" type="ORF">lpari_03736</name>
</gene>
<comment type="caution">
    <text evidence="1">The sequence shown here is derived from an EMBL/GenBank/DDBJ whole genome shotgun (WGS) entry which is preliminary data.</text>
</comment>
<dbReference type="PATRIC" id="fig|45071.7.peg.4021"/>
<dbReference type="Proteomes" id="UP000095229">
    <property type="component" value="Unassembled WGS sequence"/>
</dbReference>
<sequence length="370" mass="43328">MLEKQLDLNNQIYRYTFNSLSFKKALEELGKIFEECHKIIRTRNIDLDQIIESAEIVSYLAQIKSLMGGQDVSPDYLSEEHTELLERLIENPRFKEVCHQEFKLYCLLRQFKKPLSRQSEETQKQFNATIELLRKALTQANLPDHFVLPEIRGYFPPRPSVSSPSLQVNEEPIPTESVAQAHLATLKKRCTAAFDYYLQHRDQTLSWFSYFFDYYRGQTRAQHYRNLIKLAQTEQELFLIEYAILVNDDGTQLQKDLVSRLEFKDKYTAKENLQKVIRHSYAKEALPHLDELIDSINQKINDDDTTATRTLFHDELAYLKQINNSKGSLSNHSLFHVKKQNPAPGFWQWIANWLGFGSSSTEENRLSLRV</sequence>
<dbReference type="EMBL" id="LSOG01000104">
    <property type="protein sequence ID" value="OEH45256.1"/>
    <property type="molecule type" value="Genomic_DNA"/>
</dbReference>